<protein>
    <submittedName>
        <fullName evidence="1">Solute carrier family 22 member 18</fullName>
    </submittedName>
</protein>
<keyword evidence="2" id="KW-1185">Reference proteome</keyword>
<evidence type="ECO:0000313" key="1">
    <source>
        <dbReference type="EMBL" id="KAG8001142.1"/>
    </source>
</evidence>
<dbReference type="EMBL" id="CM024795">
    <property type="protein sequence ID" value="KAG8001142.1"/>
    <property type="molecule type" value="Genomic_DNA"/>
</dbReference>
<organism evidence="1 2">
    <name type="scientific">Nibea albiflora</name>
    <name type="common">Yellow drum</name>
    <name type="synonym">Corvina albiflora</name>
    <dbReference type="NCBI Taxonomy" id="240163"/>
    <lineage>
        <taxon>Eukaryota</taxon>
        <taxon>Metazoa</taxon>
        <taxon>Chordata</taxon>
        <taxon>Craniata</taxon>
        <taxon>Vertebrata</taxon>
        <taxon>Euteleostomi</taxon>
        <taxon>Actinopterygii</taxon>
        <taxon>Neopterygii</taxon>
        <taxon>Teleostei</taxon>
        <taxon>Neoteleostei</taxon>
        <taxon>Acanthomorphata</taxon>
        <taxon>Eupercaria</taxon>
        <taxon>Sciaenidae</taxon>
        <taxon>Nibea</taxon>
    </lineage>
</organism>
<accession>A0ACB7EG91</accession>
<reference evidence="1" key="1">
    <citation type="submission" date="2020-04" db="EMBL/GenBank/DDBJ databases">
        <title>A chromosome-scale assembly and high-density genetic map of the yellow drum (Nibea albiflora) genome.</title>
        <authorList>
            <person name="Xu D."/>
            <person name="Zhang W."/>
            <person name="Chen R."/>
            <person name="Tan P."/>
            <person name="Wang L."/>
            <person name="Song H."/>
            <person name="Tian L."/>
            <person name="Zhu Q."/>
            <person name="Wang B."/>
        </authorList>
    </citation>
    <scope>NUCLEOTIDE SEQUENCE</scope>
    <source>
        <strain evidence="1">ZJHYS-2018</strain>
    </source>
</reference>
<comment type="caution">
    <text evidence="1">The sequence shown here is derived from an EMBL/GenBank/DDBJ whole genome shotgun (WGS) entry which is preliminary data.</text>
</comment>
<sequence>MRRAGGEAPPGAPVPSPEEEQRKKATVIHAVYLIAALDITWMFLQFSVTPYLAKKLGFDTLWFGYLQTTVGVIQLIGGPMFGRFADLFGARLALSLSCSATIVFFLLLAIANHPAMLFIHKLPTVFMHVLPASQMVIADLSEPENCADALAKLGLCFGIGMITGSTLGGHLITRYGETFTACVGAAGSAFSLLLVLKFIPKTTKTQAAAADAHSQNTNKSVFSVGEITRLMKFPGVVRTFAVKIVAGLPSGIFQVMFSIIALDFFKLQPEQNGYLMAYFGIVNMFIQGGVMGPLTARFTENSLLALSVGVASLVGLAQAYMQNVFQLCLTIVPMMFSLSVFNVITDTMLTKSVPSTDTGDHSYVIIKSFIIKTWLFIEPALLLCAGTMMGLCASVQSLLRTVGPTVGGFLYVNYGLPSIGLAQFVVNAGVFVYLLRPHLEKTPERRE</sequence>
<proteinExistence type="predicted"/>
<name>A0ACB7EG91_NIBAL</name>
<evidence type="ECO:0000313" key="2">
    <source>
        <dbReference type="Proteomes" id="UP000805704"/>
    </source>
</evidence>
<dbReference type="Proteomes" id="UP000805704">
    <property type="component" value="Chromosome 7"/>
</dbReference>
<gene>
    <name evidence="1" type="primary">SLC22A18</name>
    <name evidence="1" type="ORF">GBF38_006679</name>
</gene>